<evidence type="ECO:0000313" key="3">
    <source>
        <dbReference type="EMBL" id="RNF26736.1"/>
    </source>
</evidence>
<dbReference type="AlphaFoldDB" id="A0A3R7P094"/>
<feature type="compositionally biased region" description="Basic and acidic residues" evidence="2">
    <location>
        <begin position="1"/>
        <end position="11"/>
    </location>
</feature>
<sequence length="543" mass="60746">MRTRRGARDIESDNDDWSGFARPEEEEELRPSPMTHWTKWGQQSSAVPIEPLRSRSYGVSEALIPRGKLAATEHELERTKEVLLQYKNYVERRLLRHIQGMEEECAQRGKLCERLKRDNALLLEELERYRALRASASERVSSDALGRRAHSPPWGQLRQASSASYPSPPPLPEREDPAKGVLQMLRARESTLLGQLQDERATRARLEAEHAAAVRRLQERVAELEEKRRMGIDAATIQTLRELLARRDEEIRQLRKLHGSTIEKPLEEGEPQGTETSFLAELRQTARDGVEFAAAMTATAIKTTDAHAAAAHFEEVEQLWEEVLRVTASLPDALSKLPRQLWLLPATAKSMRCAIVAEHIQLALFVGQLLHAMEELRGTLALERREQQVAGDRLREVEEESTALVQRLQQELSEAAQGAPLRTAKNEPAALHRRQKSSSPADAQRCDVATQTLLSAQLSGLQNGGTASLVAPPNAAYTPRSTNLGDLLQEMEALERDNAAKSALIAKLQHQRERFLSGVDAELAPSLSARTAMATSFTQYLLE</sequence>
<comment type="caution">
    <text evidence="3">The sequence shown here is derived from an EMBL/GenBank/DDBJ whole genome shotgun (WGS) entry which is preliminary data.</text>
</comment>
<evidence type="ECO:0000313" key="4">
    <source>
        <dbReference type="Proteomes" id="UP000284403"/>
    </source>
</evidence>
<feature type="region of interest" description="Disordered" evidence="2">
    <location>
        <begin position="1"/>
        <end position="35"/>
    </location>
</feature>
<keyword evidence="4" id="KW-1185">Reference proteome</keyword>
<proteinExistence type="predicted"/>
<protein>
    <submittedName>
        <fullName evidence="3">Uncharacterized protein</fullName>
    </submittedName>
</protein>
<evidence type="ECO:0000256" key="1">
    <source>
        <dbReference type="SAM" id="Coils"/>
    </source>
</evidence>
<keyword evidence="1" id="KW-0175">Coiled coil</keyword>
<feature type="coiled-coil region" evidence="1">
    <location>
        <begin position="196"/>
        <end position="257"/>
    </location>
</feature>
<dbReference type="OrthoDB" id="248232at2759"/>
<accession>A0A3R7P094</accession>
<feature type="coiled-coil region" evidence="1">
    <location>
        <begin position="112"/>
        <end position="139"/>
    </location>
</feature>
<feature type="coiled-coil region" evidence="1">
    <location>
        <begin position="484"/>
        <end position="511"/>
    </location>
</feature>
<feature type="region of interest" description="Disordered" evidence="2">
    <location>
        <begin position="415"/>
        <end position="445"/>
    </location>
</feature>
<dbReference type="Proteomes" id="UP000284403">
    <property type="component" value="Unassembled WGS sequence"/>
</dbReference>
<evidence type="ECO:0000256" key="2">
    <source>
        <dbReference type="SAM" id="MobiDB-lite"/>
    </source>
</evidence>
<reference evidence="3 4" key="1">
    <citation type="journal article" date="2018" name="BMC Genomics">
        <title>Genomic comparison of Trypanosoma conorhini and Trypanosoma rangeli to Trypanosoma cruzi strains of high and low virulence.</title>
        <authorList>
            <person name="Bradwell K.R."/>
            <person name="Koparde V.N."/>
            <person name="Matveyev A.V."/>
            <person name="Serrano M.G."/>
            <person name="Alves J.M."/>
            <person name="Parikh H."/>
            <person name="Huang B."/>
            <person name="Lee V."/>
            <person name="Espinosa-Alvarez O."/>
            <person name="Ortiz P.A."/>
            <person name="Costa-Martins A.G."/>
            <person name="Teixeira M.M."/>
            <person name="Buck G.A."/>
        </authorList>
    </citation>
    <scope>NUCLEOTIDE SEQUENCE [LARGE SCALE GENOMIC DNA]</scope>
    <source>
        <strain evidence="3 4">025E</strain>
    </source>
</reference>
<feature type="region of interest" description="Disordered" evidence="2">
    <location>
        <begin position="140"/>
        <end position="176"/>
    </location>
</feature>
<gene>
    <name evidence="3" type="ORF">Tco025E_00970</name>
</gene>
<dbReference type="GeneID" id="40314581"/>
<dbReference type="EMBL" id="MKKU01000029">
    <property type="protein sequence ID" value="RNF26736.1"/>
    <property type="molecule type" value="Genomic_DNA"/>
</dbReference>
<dbReference type="RefSeq" id="XP_029231942.1">
    <property type="nucleotide sequence ID" value="XM_029367909.1"/>
</dbReference>
<organism evidence="3 4">
    <name type="scientific">Trypanosoma conorhini</name>
    <dbReference type="NCBI Taxonomy" id="83891"/>
    <lineage>
        <taxon>Eukaryota</taxon>
        <taxon>Discoba</taxon>
        <taxon>Euglenozoa</taxon>
        <taxon>Kinetoplastea</taxon>
        <taxon>Metakinetoplastina</taxon>
        <taxon>Trypanosomatida</taxon>
        <taxon>Trypanosomatidae</taxon>
        <taxon>Trypanosoma</taxon>
    </lineage>
</organism>
<name>A0A3R7P094_9TRYP</name>